<reference evidence="1 2" key="1">
    <citation type="submission" date="2023-02" db="EMBL/GenBank/DDBJ databases">
        <title>LHISI_Scaffold_Assembly.</title>
        <authorList>
            <person name="Stuart O.P."/>
            <person name="Cleave R."/>
            <person name="Magrath M.J.L."/>
            <person name="Mikheyev A.S."/>
        </authorList>
    </citation>
    <scope>NUCLEOTIDE SEQUENCE [LARGE SCALE GENOMIC DNA]</scope>
    <source>
        <strain evidence="1">Daus_M_001</strain>
        <tissue evidence="1">Leg muscle</tissue>
    </source>
</reference>
<evidence type="ECO:0000313" key="1">
    <source>
        <dbReference type="EMBL" id="KAJ8889143.1"/>
    </source>
</evidence>
<dbReference type="Proteomes" id="UP001159363">
    <property type="component" value="Chromosome 3"/>
</dbReference>
<gene>
    <name evidence="1" type="ORF">PR048_008637</name>
</gene>
<protein>
    <submittedName>
        <fullName evidence="1">Uncharacterized protein</fullName>
    </submittedName>
</protein>
<comment type="caution">
    <text evidence="1">The sequence shown here is derived from an EMBL/GenBank/DDBJ whole genome shotgun (WGS) entry which is preliminary data.</text>
</comment>
<proteinExistence type="predicted"/>
<name>A0ABQ9HXP5_9NEOP</name>
<organism evidence="1 2">
    <name type="scientific">Dryococelus australis</name>
    <dbReference type="NCBI Taxonomy" id="614101"/>
    <lineage>
        <taxon>Eukaryota</taxon>
        <taxon>Metazoa</taxon>
        <taxon>Ecdysozoa</taxon>
        <taxon>Arthropoda</taxon>
        <taxon>Hexapoda</taxon>
        <taxon>Insecta</taxon>
        <taxon>Pterygota</taxon>
        <taxon>Neoptera</taxon>
        <taxon>Polyneoptera</taxon>
        <taxon>Phasmatodea</taxon>
        <taxon>Verophasmatodea</taxon>
        <taxon>Anareolatae</taxon>
        <taxon>Phasmatidae</taxon>
        <taxon>Eurycanthinae</taxon>
        <taxon>Dryococelus</taxon>
    </lineage>
</organism>
<evidence type="ECO:0000313" key="2">
    <source>
        <dbReference type="Proteomes" id="UP001159363"/>
    </source>
</evidence>
<sequence>MRTPRRPEACQNDLTNQPSCSGMHWHRIKISSLLQFATSSSTTVSNNQSSVPYSDRTFDGILLETLLQHSKPNLKKKTRILGGAEVITKKEEIKCHKKEAIQLKKEAGKQKRMKIQENNCVRKGAEGKKYLLKAISDEEQFGLETLKKNLEAETDAEYFQPQQTIQIGRWVLGNSQLRNEHYITLCAFQWLREHHSIGHKKLIDILCHLMM</sequence>
<keyword evidence="2" id="KW-1185">Reference proteome</keyword>
<accession>A0ABQ9HXP5</accession>
<dbReference type="EMBL" id="JARBHB010000003">
    <property type="protein sequence ID" value="KAJ8889143.1"/>
    <property type="molecule type" value="Genomic_DNA"/>
</dbReference>